<keyword evidence="1" id="KW-0812">Transmembrane</keyword>
<sequence length="158" mass="18081">MMSLSSMISIELLFWLPTIQDLLLLVFTYGSFALKGYEWYFEWIDAAEKGNHKKDDGDGEGNTAVNRELSSFGKKRVQAVWELAMMAYSAYGILLPLATFWCYKYPELRVDFCWAMTALMVVKVISLLGKNAKTELGSLFFFYFPTYGGYAVAKTFFL</sequence>
<keyword evidence="1" id="KW-0472">Membrane</keyword>
<proteinExistence type="predicted"/>
<gene>
    <name evidence="2" type="ORF">OAUR00152_LOCUS3665</name>
</gene>
<keyword evidence="1" id="KW-1133">Transmembrane helix</keyword>
<feature type="transmembrane region" description="Helical" evidence="1">
    <location>
        <begin position="12"/>
        <end position="32"/>
    </location>
</feature>
<evidence type="ECO:0000313" key="2">
    <source>
        <dbReference type="EMBL" id="CAE2208584.1"/>
    </source>
</evidence>
<reference evidence="2" key="1">
    <citation type="submission" date="2021-01" db="EMBL/GenBank/DDBJ databases">
        <authorList>
            <person name="Corre E."/>
            <person name="Pelletier E."/>
            <person name="Niang G."/>
            <person name="Scheremetjew M."/>
            <person name="Finn R."/>
            <person name="Kale V."/>
            <person name="Holt S."/>
            <person name="Cochrane G."/>
            <person name="Meng A."/>
            <person name="Brown T."/>
            <person name="Cohen L."/>
        </authorList>
    </citation>
    <scope>NUCLEOTIDE SEQUENCE</scope>
    <source>
        <strain evidence="2">Isolate 1302-5</strain>
    </source>
</reference>
<dbReference type="EMBL" id="HBKQ01005334">
    <property type="protein sequence ID" value="CAE2208584.1"/>
    <property type="molecule type" value="Transcribed_RNA"/>
</dbReference>
<feature type="transmembrane region" description="Helical" evidence="1">
    <location>
        <begin position="110"/>
        <end position="128"/>
    </location>
</feature>
<dbReference type="AlphaFoldDB" id="A0A7S4HT14"/>
<accession>A0A7S4HT14</accession>
<protein>
    <submittedName>
        <fullName evidence="2">Uncharacterized protein</fullName>
    </submittedName>
</protein>
<evidence type="ECO:0000256" key="1">
    <source>
        <dbReference type="SAM" id="Phobius"/>
    </source>
</evidence>
<feature type="transmembrane region" description="Helical" evidence="1">
    <location>
        <begin position="79"/>
        <end position="103"/>
    </location>
</feature>
<feature type="transmembrane region" description="Helical" evidence="1">
    <location>
        <begin position="140"/>
        <end position="157"/>
    </location>
</feature>
<name>A0A7S4HT14_9STRA</name>
<organism evidence="2">
    <name type="scientific">Odontella aurita</name>
    <dbReference type="NCBI Taxonomy" id="265563"/>
    <lineage>
        <taxon>Eukaryota</taxon>
        <taxon>Sar</taxon>
        <taxon>Stramenopiles</taxon>
        <taxon>Ochrophyta</taxon>
        <taxon>Bacillariophyta</taxon>
        <taxon>Mediophyceae</taxon>
        <taxon>Biddulphiophycidae</taxon>
        <taxon>Eupodiscales</taxon>
        <taxon>Odontellaceae</taxon>
        <taxon>Odontella</taxon>
    </lineage>
</organism>